<feature type="non-terminal residue" evidence="1">
    <location>
        <position position="1"/>
    </location>
</feature>
<sequence length="41" mass="4517">ISAMVTEGTLARMLELPKLPKISKIPTAKLVPIDEEKDLQV</sequence>
<evidence type="ECO:0000313" key="1">
    <source>
        <dbReference type="EMBL" id="CAG8450581.1"/>
    </source>
</evidence>
<protein>
    <submittedName>
        <fullName evidence="1">12753_t:CDS:1</fullName>
    </submittedName>
</protein>
<dbReference type="Proteomes" id="UP000789366">
    <property type="component" value="Unassembled WGS sequence"/>
</dbReference>
<name>A0ACA9K417_9GLOM</name>
<accession>A0ACA9K417</accession>
<proteinExistence type="predicted"/>
<reference evidence="1" key="1">
    <citation type="submission" date="2021-06" db="EMBL/GenBank/DDBJ databases">
        <authorList>
            <person name="Kallberg Y."/>
            <person name="Tangrot J."/>
            <person name="Rosling A."/>
        </authorList>
    </citation>
    <scope>NUCLEOTIDE SEQUENCE</scope>
    <source>
        <strain evidence="1">28 12/20/2015</strain>
    </source>
</reference>
<keyword evidence="2" id="KW-1185">Reference proteome</keyword>
<comment type="caution">
    <text evidence="1">The sequence shown here is derived from an EMBL/GenBank/DDBJ whole genome shotgun (WGS) entry which is preliminary data.</text>
</comment>
<organism evidence="1 2">
    <name type="scientific">Cetraspora pellucida</name>
    <dbReference type="NCBI Taxonomy" id="1433469"/>
    <lineage>
        <taxon>Eukaryota</taxon>
        <taxon>Fungi</taxon>
        <taxon>Fungi incertae sedis</taxon>
        <taxon>Mucoromycota</taxon>
        <taxon>Glomeromycotina</taxon>
        <taxon>Glomeromycetes</taxon>
        <taxon>Diversisporales</taxon>
        <taxon>Gigasporaceae</taxon>
        <taxon>Cetraspora</taxon>
    </lineage>
</organism>
<evidence type="ECO:0000313" key="2">
    <source>
        <dbReference type="Proteomes" id="UP000789366"/>
    </source>
</evidence>
<dbReference type="EMBL" id="CAJVPW010000334">
    <property type="protein sequence ID" value="CAG8450581.1"/>
    <property type="molecule type" value="Genomic_DNA"/>
</dbReference>
<gene>
    <name evidence="1" type="ORF">SPELUC_LOCUS772</name>
</gene>